<reference evidence="4" key="1">
    <citation type="journal article" date="2019" name="Int. J. Syst. Evol. Microbiol.">
        <title>The Global Catalogue of Microorganisms (GCM) 10K type strain sequencing project: providing services to taxonomists for standard genome sequencing and annotation.</title>
        <authorList>
            <consortium name="The Broad Institute Genomics Platform"/>
            <consortium name="The Broad Institute Genome Sequencing Center for Infectious Disease"/>
            <person name="Wu L."/>
            <person name="Ma J."/>
        </authorList>
    </citation>
    <scope>NUCLEOTIDE SEQUENCE [LARGE SCALE GENOMIC DNA]</scope>
    <source>
        <strain evidence="4">KCTC 42087</strain>
    </source>
</reference>
<proteinExistence type="predicted"/>
<dbReference type="Pfam" id="PF04909">
    <property type="entry name" value="Amidohydro_2"/>
    <property type="match status" value="1"/>
</dbReference>
<sequence length="438" mass="47814">MVTADDRHIVISVDCHGGAPVLGYRDYLESSYHEEFDRWAAAYEVPYEDMKGEEGSRNWDSDRRLRDLEQDGIVAEVLFPNTVPPFFSTASLASGQAAVRNAEELRRRRAGLQAHNRWLADFCAMAKGRRSGVFQVMLHDIDAAIEDIRAAVDSGLRGGVVLPGAPPGSGLPPLYYHDHYGPLWETCVELGIPINCHSGGSGPRTGDRREDDMFFLMEMKWWDQRTLRHLVLGGVLERYPGLKVVFTEVGVGWIPALLQSMDRFFDSARTPSGLAGEGVTYHGSHVIDQLSLRPSEYWKRQCYVGASFLHPSETAKRELVGVDKIMWGSDYPHVEASFPYSREAMRFAFAGVPVDETAAMLAGNAAGLYGFSLDGLRSAAGRVGPGRGEVAAGVDPATLPPAAAKCPAFAGAMPGAATTQMGDNRKVVEQSRNAPKIA</sequence>
<dbReference type="PANTHER" id="PTHR21240">
    <property type="entry name" value="2-AMINO-3-CARBOXYLMUCONATE-6-SEMIALDEHYDE DECARBOXYLASE"/>
    <property type="match status" value="1"/>
</dbReference>
<dbReference type="EMBL" id="JBHSON010000066">
    <property type="protein sequence ID" value="MFC5751246.1"/>
    <property type="molecule type" value="Genomic_DNA"/>
</dbReference>
<dbReference type="InterPro" id="IPR032465">
    <property type="entry name" value="ACMSD"/>
</dbReference>
<dbReference type="Proteomes" id="UP001596074">
    <property type="component" value="Unassembled WGS sequence"/>
</dbReference>
<dbReference type="InterPro" id="IPR006680">
    <property type="entry name" value="Amidohydro-rel"/>
</dbReference>
<dbReference type="SUPFAM" id="SSF51556">
    <property type="entry name" value="Metallo-dependent hydrolases"/>
    <property type="match status" value="1"/>
</dbReference>
<dbReference type="Gene3D" id="3.20.20.140">
    <property type="entry name" value="Metal-dependent hydrolases"/>
    <property type="match status" value="1"/>
</dbReference>
<comment type="caution">
    <text evidence="3">The sequence shown here is derived from an EMBL/GenBank/DDBJ whole genome shotgun (WGS) entry which is preliminary data.</text>
</comment>
<accession>A0ABW1A6Y0</accession>
<evidence type="ECO:0000313" key="4">
    <source>
        <dbReference type="Proteomes" id="UP001596074"/>
    </source>
</evidence>
<evidence type="ECO:0000259" key="2">
    <source>
        <dbReference type="Pfam" id="PF04909"/>
    </source>
</evidence>
<organism evidence="3 4">
    <name type="scientific">Actinomadura rugatobispora</name>
    <dbReference type="NCBI Taxonomy" id="1994"/>
    <lineage>
        <taxon>Bacteria</taxon>
        <taxon>Bacillati</taxon>
        <taxon>Actinomycetota</taxon>
        <taxon>Actinomycetes</taxon>
        <taxon>Streptosporangiales</taxon>
        <taxon>Thermomonosporaceae</taxon>
        <taxon>Actinomadura</taxon>
    </lineage>
</organism>
<keyword evidence="4" id="KW-1185">Reference proteome</keyword>
<evidence type="ECO:0000313" key="3">
    <source>
        <dbReference type="EMBL" id="MFC5751246.1"/>
    </source>
</evidence>
<gene>
    <name evidence="3" type="ORF">ACFPZN_37000</name>
</gene>
<feature type="domain" description="Amidohydrolase-related" evidence="2">
    <location>
        <begin position="74"/>
        <end position="371"/>
    </location>
</feature>
<protein>
    <submittedName>
        <fullName evidence="3">Amidohydrolase family protein</fullName>
    </submittedName>
</protein>
<evidence type="ECO:0000256" key="1">
    <source>
        <dbReference type="ARBA" id="ARBA00023239"/>
    </source>
</evidence>
<name>A0ABW1A6Y0_9ACTN</name>
<keyword evidence="1" id="KW-0456">Lyase</keyword>
<dbReference type="InterPro" id="IPR032466">
    <property type="entry name" value="Metal_Hydrolase"/>
</dbReference>
<dbReference type="PANTHER" id="PTHR21240:SF28">
    <property type="entry name" value="ISO-OROTATE DECARBOXYLASE (EUROFUNG)"/>
    <property type="match status" value="1"/>
</dbReference>
<dbReference type="RefSeq" id="WP_378287146.1">
    <property type="nucleotide sequence ID" value="NZ_JBHSON010000066.1"/>
</dbReference>